<keyword evidence="2" id="KW-0732">Signal</keyword>
<feature type="signal peptide" evidence="2">
    <location>
        <begin position="1"/>
        <end position="26"/>
    </location>
</feature>
<dbReference type="OrthoDB" id="2426396at2759"/>
<evidence type="ECO:0000313" key="3">
    <source>
        <dbReference type="EMBL" id="OQN98466.1"/>
    </source>
</evidence>
<reference evidence="4" key="1">
    <citation type="submission" date="2017-03" db="EMBL/GenBank/DDBJ databases">
        <title>Genomes of endolithic fungi from Antarctica.</title>
        <authorList>
            <person name="Coleine C."/>
            <person name="Masonjones S."/>
            <person name="Stajich J.E."/>
        </authorList>
    </citation>
    <scope>NUCLEOTIDE SEQUENCE [LARGE SCALE GENOMIC DNA]</scope>
    <source>
        <strain evidence="4">CCFEE 5527</strain>
    </source>
</reference>
<feature type="chain" id="PRO_5011963590" evidence="2">
    <location>
        <begin position="27"/>
        <end position="223"/>
    </location>
</feature>
<dbReference type="EMBL" id="NAJO01000046">
    <property type="protein sequence ID" value="OQN98466.1"/>
    <property type="molecule type" value="Genomic_DNA"/>
</dbReference>
<feature type="transmembrane region" description="Helical" evidence="1">
    <location>
        <begin position="200"/>
        <end position="221"/>
    </location>
</feature>
<organism evidence="3 4">
    <name type="scientific">Cryoendolithus antarcticus</name>
    <dbReference type="NCBI Taxonomy" id="1507870"/>
    <lineage>
        <taxon>Eukaryota</taxon>
        <taxon>Fungi</taxon>
        <taxon>Dikarya</taxon>
        <taxon>Ascomycota</taxon>
        <taxon>Pezizomycotina</taxon>
        <taxon>Dothideomycetes</taxon>
        <taxon>Dothideomycetidae</taxon>
        <taxon>Cladosporiales</taxon>
        <taxon>Cladosporiaceae</taxon>
        <taxon>Cryoendolithus</taxon>
    </lineage>
</organism>
<keyword evidence="1" id="KW-0812">Transmembrane</keyword>
<sequence length="223" mass="22565">MAPCLSLAALPAGLVTLVLLSAQCAAQTYVSGTFQAAVWAQGGQLQSAAQVQCPAGYPTSCGSIGEPDYCCPSSFTCAYTTNKVVGCCSSGQTCSGSIGGSGGYQPSSWYSSTYVAPTTYQTYYTPPATTTNYGGVIVGGAAATTVYQYPTTTHPATTVIYAGNFCTTITAVGPNLPTTAGVACGVALIVAPSEGRREGVGWSVLGVVLGMQTLGGLVLGWRR</sequence>
<comment type="caution">
    <text evidence="3">The sequence shown here is derived from an EMBL/GenBank/DDBJ whole genome shotgun (WGS) entry which is preliminary data.</text>
</comment>
<proteinExistence type="predicted"/>
<dbReference type="InParanoid" id="A0A1V8SH48"/>
<dbReference type="Proteomes" id="UP000192596">
    <property type="component" value="Unassembled WGS sequence"/>
</dbReference>
<gene>
    <name evidence="3" type="ORF">B0A48_15736</name>
</gene>
<keyword evidence="4" id="KW-1185">Reference proteome</keyword>
<protein>
    <submittedName>
        <fullName evidence="3">Uncharacterized protein</fullName>
    </submittedName>
</protein>
<evidence type="ECO:0000256" key="1">
    <source>
        <dbReference type="SAM" id="Phobius"/>
    </source>
</evidence>
<keyword evidence="1" id="KW-0472">Membrane</keyword>
<dbReference type="AlphaFoldDB" id="A0A1V8SH48"/>
<evidence type="ECO:0000313" key="4">
    <source>
        <dbReference type="Proteomes" id="UP000192596"/>
    </source>
</evidence>
<evidence type="ECO:0000256" key="2">
    <source>
        <dbReference type="SAM" id="SignalP"/>
    </source>
</evidence>
<name>A0A1V8SH48_9PEZI</name>
<keyword evidence="1" id="KW-1133">Transmembrane helix</keyword>
<accession>A0A1V8SH48</accession>